<feature type="non-terminal residue" evidence="1">
    <location>
        <position position="589"/>
    </location>
</feature>
<reference evidence="1" key="1">
    <citation type="submission" date="2021-06" db="EMBL/GenBank/DDBJ databases">
        <authorList>
            <person name="Kallberg Y."/>
            <person name="Tangrot J."/>
            <person name="Rosling A."/>
        </authorList>
    </citation>
    <scope>NUCLEOTIDE SEQUENCE</scope>
    <source>
        <strain evidence="1">IN212</strain>
    </source>
</reference>
<sequence>KIGFLQRIFEHFVNNYGILKDFINSAIEILPEDNHNLMITDEFLEEMHNQCYIYNSSFTFLIQFYERFCSTKAKQYLDDLQERLITTTLANSYEEDHWTIHSEILGVMKDAYQLVDSQIFQNIFQDESRSIEGEGLADEIKNKYGITITDQNMEELVSAVKHLINIPSTLEKLKQLITVFEILKITHNKNFWTKKINEFKNENLSLGQLSKSFPQLRRDEENYLLTKSWSLIKEIASAKDLIIFLRSLIGHDVKNLINGVDDHSDERLIQEDTVRTFIQVKQIMESLLMRKKNFEEREFLQKLHDTLEVNPSLVDNLRLCHANTQALKHMYENISNRGEVTKERIFFAVTKGKYLFKRMENDDNEGEYTATLSYPSKISQDGIARYSFSDLQELHGRALLIAKAPANTTDLNDNPNDITSVHMNDFVIHVDLAQEIVNTALSLKELGHFKYRDFRETVSSDTLKMKELLQRLIGDLQEWKKIVNEAQQKHYYLTFFLPQHILYFYDYFSCNGETTRSDIKEKCSMLLKFVNDKAELPSVESDALNIPLIPENYLVILCNIGIQLYDIFSEILITQRQIKAHVDPNITDM</sequence>
<dbReference type="Proteomes" id="UP000789396">
    <property type="component" value="Unassembled WGS sequence"/>
</dbReference>
<proteinExistence type="predicted"/>
<accession>A0A9N9NDJ4</accession>
<evidence type="ECO:0000313" key="2">
    <source>
        <dbReference type="Proteomes" id="UP000789396"/>
    </source>
</evidence>
<gene>
    <name evidence="1" type="ORF">RFULGI_LOCUS11723</name>
</gene>
<dbReference type="OrthoDB" id="2435677at2759"/>
<name>A0A9N9NDJ4_9GLOM</name>
<keyword evidence="2" id="KW-1185">Reference proteome</keyword>
<protein>
    <submittedName>
        <fullName evidence="1">14915_t:CDS:1</fullName>
    </submittedName>
</protein>
<evidence type="ECO:0000313" key="1">
    <source>
        <dbReference type="EMBL" id="CAG8725013.1"/>
    </source>
</evidence>
<organism evidence="1 2">
    <name type="scientific">Racocetra fulgida</name>
    <dbReference type="NCBI Taxonomy" id="60492"/>
    <lineage>
        <taxon>Eukaryota</taxon>
        <taxon>Fungi</taxon>
        <taxon>Fungi incertae sedis</taxon>
        <taxon>Mucoromycota</taxon>
        <taxon>Glomeromycotina</taxon>
        <taxon>Glomeromycetes</taxon>
        <taxon>Diversisporales</taxon>
        <taxon>Gigasporaceae</taxon>
        <taxon>Racocetra</taxon>
    </lineage>
</organism>
<dbReference type="AlphaFoldDB" id="A0A9N9NDJ4"/>
<dbReference type="EMBL" id="CAJVPZ010026214">
    <property type="protein sequence ID" value="CAG8725013.1"/>
    <property type="molecule type" value="Genomic_DNA"/>
</dbReference>
<feature type="non-terminal residue" evidence="1">
    <location>
        <position position="1"/>
    </location>
</feature>
<comment type="caution">
    <text evidence="1">The sequence shown here is derived from an EMBL/GenBank/DDBJ whole genome shotgun (WGS) entry which is preliminary data.</text>
</comment>